<evidence type="ECO:0000313" key="3">
    <source>
        <dbReference type="Proteomes" id="UP000182227"/>
    </source>
</evidence>
<protein>
    <submittedName>
        <fullName evidence="2">Anti-anti-sigma factor</fullName>
    </submittedName>
</protein>
<dbReference type="Pfam" id="PF01740">
    <property type="entry name" value="STAS"/>
    <property type="match status" value="1"/>
</dbReference>
<gene>
    <name evidence="2" type="ORF">BN970_04536</name>
</gene>
<dbReference type="Gene3D" id="3.30.750.24">
    <property type="entry name" value="STAS domain"/>
    <property type="match status" value="1"/>
</dbReference>
<dbReference type="EMBL" id="CTEF01000003">
    <property type="protein sequence ID" value="CQD19844.1"/>
    <property type="molecule type" value="Genomic_DNA"/>
</dbReference>
<feature type="domain" description="STAS" evidence="1">
    <location>
        <begin position="1"/>
        <end position="78"/>
    </location>
</feature>
<dbReference type="InterPro" id="IPR002645">
    <property type="entry name" value="STAS_dom"/>
</dbReference>
<sequence>MTWPATRAPKAVIVDLSAVDFLASAGIGLLVSAHHALAPAARFVVVASGPATGRPLALIGITNIIDVYATRAEALLALAEQAN</sequence>
<evidence type="ECO:0000259" key="1">
    <source>
        <dbReference type="PROSITE" id="PS50801"/>
    </source>
</evidence>
<dbReference type="AlphaFoldDB" id="A0A0U1DND2"/>
<dbReference type="InterPro" id="IPR036513">
    <property type="entry name" value="STAS_dom_sf"/>
</dbReference>
<dbReference type="SUPFAM" id="SSF52091">
    <property type="entry name" value="SpoIIaa-like"/>
    <property type="match status" value="1"/>
</dbReference>
<dbReference type="CDD" id="cd07043">
    <property type="entry name" value="STAS_anti-anti-sigma_factors"/>
    <property type="match status" value="1"/>
</dbReference>
<name>A0A0U1DND2_9MYCO</name>
<dbReference type="Proteomes" id="UP000182227">
    <property type="component" value="Unassembled WGS sequence"/>
</dbReference>
<evidence type="ECO:0000313" key="2">
    <source>
        <dbReference type="EMBL" id="CQD19844.1"/>
    </source>
</evidence>
<organism evidence="2 3">
    <name type="scientific">Mycolicibacterium conceptionense</name>
    <dbReference type="NCBI Taxonomy" id="451644"/>
    <lineage>
        <taxon>Bacteria</taxon>
        <taxon>Bacillati</taxon>
        <taxon>Actinomycetota</taxon>
        <taxon>Actinomycetes</taxon>
        <taxon>Mycobacteriales</taxon>
        <taxon>Mycobacteriaceae</taxon>
        <taxon>Mycolicibacterium</taxon>
    </lineage>
</organism>
<accession>A0A0U1DND2</accession>
<proteinExistence type="predicted"/>
<reference evidence="2 3" key="1">
    <citation type="submission" date="2015-03" db="EMBL/GenBank/DDBJ databases">
        <authorList>
            <person name="Murphy D."/>
        </authorList>
    </citation>
    <scope>NUCLEOTIDE SEQUENCE [LARGE SCALE GENOMIC DNA]</scope>
    <source>
        <strain evidence="2 3">D16</strain>
    </source>
</reference>
<dbReference type="PROSITE" id="PS50801">
    <property type="entry name" value="STAS"/>
    <property type="match status" value="1"/>
</dbReference>